<reference evidence="9 10" key="1">
    <citation type="submission" date="2018-03" db="EMBL/GenBank/DDBJ databases">
        <title>Complete Genome Sequence of the Chinese traditional Highland Barley wine Isolate Lactobacillus reuteri WHH1689.</title>
        <authorList>
            <person name="Chen S."/>
            <person name="Chen L."/>
            <person name="Chen L."/>
            <person name="Li Y."/>
        </authorList>
    </citation>
    <scope>NUCLEOTIDE SEQUENCE [LARGE SCALE GENOMIC DNA]</scope>
    <source>
        <strain evidence="9 10">WHH1689</strain>
    </source>
</reference>
<dbReference type="PANTHER" id="PTHR39560:SF1">
    <property type="entry name" value="PROTEIN ADENYLYLTRANSFERASE FIC-RELATED"/>
    <property type="match status" value="1"/>
</dbReference>
<dbReference type="Pfam" id="PF02661">
    <property type="entry name" value="Fic"/>
    <property type="match status" value="1"/>
</dbReference>
<evidence type="ECO:0000256" key="5">
    <source>
        <dbReference type="ARBA" id="ARBA00034531"/>
    </source>
</evidence>
<dbReference type="GO" id="GO:0005524">
    <property type="term" value="F:ATP binding"/>
    <property type="evidence" value="ECO:0007669"/>
    <property type="project" value="UniProtKB-KW"/>
</dbReference>
<evidence type="ECO:0000259" key="8">
    <source>
        <dbReference type="PROSITE" id="PS51459"/>
    </source>
</evidence>
<dbReference type="AlphaFoldDB" id="A0A2S1ER85"/>
<evidence type="ECO:0000256" key="4">
    <source>
        <dbReference type="ARBA" id="ARBA00022840"/>
    </source>
</evidence>
<keyword evidence="1" id="KW-0808">Transferase</keyword>
<dbReference type="EMBL" id="CP027805">
    <property type="protein sequence ID" value="AWD62480.1"/>
    <property type="molecule type" value="Genomic_DNA"/>
</dbReference>
<evidence type="ECO:0000256" key="2">
    <source>
        <dbReference type="ARBA" id="ARBA00022695"/>
    </source>
</evidence>
<dbReference type="GO" id="GO:0070733">
    <property type="term" value="F:AMPylase activity"/>
    <property type="evidence" value="ECO:0007669"/>
    <property type="project" value="UniProtKB-EC"/>
</dbReference>
<dbReference type="PANTHER" id="PTHR39560">
    <property type="entry name" value="PROTEIN ADENYLYLTRANSFERASE FIC-RELATED"/>
    <property type="match status" value="1"/>
</dbReference>
<dbReference type="GO" id="GO:0051302">
    <property type="term" value="P:regulation of cell division"/>
    <property type="evidence" value="ECO:0007669"/>
    <property type="project" value="TreeGrafter"/>
</dbReference>
<proteinExistence type="predicted"/>
<protein>
    <recommendedName>
        <fullName evidence="5">protein adenylyltransferase</fullName>
        <ecNumber evidence="5">2.7.7.108</ecNumber>
    </recommendedName>
</protein>
<dbReference type="Proteomes" id="UP000244369">
    <property type="component" value="Chromosome"/>
</dbReference>
<dbReference type="Gene3D" id="1.10.3290.10">
    <property type="entry name" value="Fido-like domain"/>
    <property type="match status" value="1"/>
</dbReference>
<evidence type="ECO:0000313" key="9">
    <source>
        <dbReference type="EMBL" id="AWD62480.1"/>
    </source>
</evidence>
<organism evidence="9 10">
    <name type="scientific">Limosilactobacillus reuteri</name>
    <name type="common">Lactobacillus reuteri</name>
    <dbReference type="NCBI Taxonomy" id="1598"/>
    <lineage>
        <taxon>Bacteria</taxon>
        <taxon>Bacillati</taxon>
        <taxon>Bacillota</taxon>
        <taxon>Bacilli</taxon>
        <taxon>Lactobacillales</taxon>
        <taxon>Lactobacillaceae</taxon>
        <taxon>Limosilactobacillus</taxon>
    </lineage>
</organism>
<keyword evidence="3" id="KW-0547">Nucleotide-binding</keyword>
<dbReference type="EC" id="2.7.7.108" evidence="5"/>
<evidence type="ECO:0000256" key="6">
    <source>
        <dbReference type="ARBA" id="ARBA00047939"/>
    </source>
</evidence>
<dbReference type="InterPro" id="IPR036597">
    <property type="entry name" value="Fido-like_dom_sf"/>
</dbReference>
<dbReference type="SUPFAM" id="SSF140931">
    <property type="entry name" value="Fic-like"/>
    <property type="match status" value="1"/>
</dbReference>
<evidence type="ECO:0000256" key="7">
    <source>
        <dbReference type="ARBA" id="ARBA00048696"/>
    </source>
</evidence>
<feature type="domain" description="Fido" evidence="8">
    <location>
        <begin position="55"/>
        <end position="187"/>
    </location>
</feature>
<evidence type="ECO:0000256" key="3">
    <source>
        <dbReference type="ARBA" id="ARBA00022741"/>
    </source>
</evidence>
<name>A0A2S1ER85_LIMRT</name>
<gene>
    <name evidence="9" type="ORF">LWHH1689_1175</name>
</gene>
<dbReference type="InterPro" id="IPR003812">
    <property type="entry name" value="Fido"/>
</dbReference>
<comment type="catalytic activity">
    <reaction evidence="7">
        <text>L-tyrosyl-[protein] + ATP = O-(5'-adenylyl)-L-tyrosyl-[protein] + diphosphate</text>
        <dbReference type="Rhea" id="RHEA:54288"/>
        <dbReference type="Rhea" id="RHEA-COMP:10136"/>
        <dbReference type="Rhea" id="RHEA-COMP:13846"/>
        <dbReference type="ChEBI" id="CHEBI:30616"/>
        <dbReference type="ChEBI" id="CHEBI:33019"/>
        <dbReference type="ChEBI" id="CHEBI:46858"/>
        <dbReference type="ChEBI" id="CHEBI:83624"/>
        <dbReference type="EC" id="2.7.7.108"/>
    </reaction>
</comment>
<evidence type="ECO:0000256" key="1">
    <source>
        <dbReference type="ARBA" id="ARBA00022679"/>
    </source>
</evidence>
<evidence type="ECO:0000313" key="10">
    <source>
        <dbReference type="Proteomes" id="UP000244369"/>
    </source>
</evidence>
<dbReference type="PROSITE" id="PS51459">
    <property type="entry name" value="FIDO"/>
    <property type="match status" value="1"/>
</dbReference>
<sequence length="189" mass="21748">MIKMTDEELQAKFLYDNGTLRNKFAIKNADELSLIEYRGVAEREVALLQQQPKIKSFEDLQTINKFLFGWLYDWAGELRNYYISKAGFDFLEYGRFDNAIKYINDEIGRLNKKKQPTIEDYAALLNDLNYIHLFREGNGRSTKLFIQLIALHHGQVIDYPADNAEMIAGLNQLDVGIIAKTMALQKSAG</sequence>
<accession>A0A2S1ER85</accession>
<comment type="catalytic activity">
    <reaction evidence="6">
        <text>L-threonyl-[protein] + ATP = 3-O-(5'-adenylyl)-L-threonyl-[protein] + diphosphate</text>
        <dbReference type="Rhea" id="RHEA:54292"/>
        <dbReference type="Rhea" id="RHEA-COMP:11060"/>
        <dbReference type="Rhea" id="RHEA-COMP:13847"/>
        <dbReference type="ChEBI" id="CHEBI:30013"/>
        <dbReference type="ChEBI" id="CHEBI:30616"/>
        <dbReference type="ChEBI" id="CHEBI:33019"/>
        <dbReference type="ChEBI" id="CHEBI:138113"/>
        <dbReference type="EC" id="2.7.7.108"/>
    </reaction>
</comment>
<keyword evidence="4" id="KW-0067">ATP-binding</keyword>
<keyword evidence="2" id="KW-0548">Nucleotidyltransferase</keyword>